<evidence type="ECO:0000313" key="1">
    <source>
        <dbReference type="Proteomes" id="UP000095282"/>
    </source>
</evidence>
<dbReference type="AlphaFoldDB" id="A0A1I7UFQ3"/>
<proteinExistence type="predicted"/>
<keyword evidence="1" id="KW-1185">Reference proteome</keyword>
<reference evidence="2" key="1">
    <citation type="submission" date="2016-11" db="UniProtKB">
        <authorList>
            <consortium name="WormBaseParasite"/>
        </authorList>
    </citation>
    <scope>IDENTIFICATION</scope>
</reference>
<organism evidence="1 2">
    <name type="scientific">Caenorhabditis tropicalis</name>
    <dbReference type="NCBI Taxonomy" id="1561998"/>
    <lineage>
        <taxon>Eukaryota</taxon>
        <taxon>Metazoa</taxon>
        <taxon>Ecdysozoa</taxon>
        <taxon>Nematoda</taxon>
        <taxon>Chromadorea</taxon>
        <taxon>Rhabditida</taxon>
        <taxon>Rhabditina</taxon>
        <taxon>Rhabditomorpha</taxon>
        <taxon>Rhabditoidea</taxon>
        <taxon>Rhabditidae</taxon>
        <taxon>Peloderinae</taxon>
        <taxon>Caenorhabditis</taxon>
    </lineage>
</organism>
<dbReference type="WBParaSite" id="Csp11.Scaffold629.g8861.t1">
    <property type="protein sequence ID" value="Csp11.Scaffold629.g8861.t1"/>
    <property type="gene ID" value="Csp11.Scaffold629.g8861"/>
</dbReference>
<dbReference type="Proteomes" id="UP000095282">
    <property type="component" value="Unplaced"/>
</dbReference>
<accession>A0A1I7UFQ3</accession>
<evidence type="ECO:0000313" key="2">
    <source>
        <dbReference type="WBParaSite" id="Csp11.Scaffold629.g8861.t1"/>
    </source>
</evidence>
<protein>
    <submittedName>
        <fullName evidence="2">GRIP domain-containing protein</fullName>
    </submittedName>
</protein>
<sequence>MKTEEEIQTEMMMEMFRSKDKEVKKLRSVLKEKEEKIEKTIPPRDPSETLLLISMMLTKNNDDRELIKSMDLLIPIIIGVRLTPPT</sequence>
<name>A0A1I7UFQ3_9PELO</name>
<dbReference type="eggNOG" id="ENOG502TIXK">
    <property type="taxonomic scope" value="Eukaryota"/>
</dbReference>